<evidence type="ECO:0000259" key="2">
    <source>
        <dbReference type="Pfam" id="PF06985"/>
    </source>
</evidence>
<feature type="compositionally biased region" description="Polar residues" evidence="1">
    <location>
        <begin position="108"/>
        <end position="120"/>
    </location>
</feature>
<dbReference type="PANTHER" id="PTHR24148:SF81">
    <property type="entry name" value="HETEROKARYON INCOMPATIBILITY DOMAIN-CONTAINING PROTEIN"/>
    <property type="match status" value="1"/>
</dbReference>
<evidence type="ECO:0000313" key="4">
    <source>
        <dbReference type="Proteomes" id="UP001302126"/>
    </source>
</evidence>
<protein>
    <submittedName>
        <fullName evidence="3">Heterokaryon incompatibility protein-domain-containing protein</fullName>
    </submittedName>
</protein>
<sequence length="971" mass="110081">MEAHDDSSEQWHPEVDPQAMSRWHIKSCLTPDVVITGHDTVFCRTCHRAPNISGLIVKARLYNPSVADIPPDEAYGAYNLSWPSSIRYCDLDGRPKGTAAQTCIETTKHATGSTPSSGQSGCDDMDEDQRDWKIEDENFDDETGATLDDQDSPSQSAYWLPPVQPKEYFSHIFEMHLTANQFRLIRLDTNQSGNPEAPVHFTLETHDDERHPEYETVSYTWGGEDGDSSLCRPVYVGDYWDVLLQTPNCRDMLRSLRSRKHQRLIWVDAICINQQDNLERAAQVDKMRTIYKNGRRVVVYLGPDLVDVDYLGGYPLRRSLEDVFVLHSTSGSAKDGSEDSKANFGKVLERRYFGRVWVIQELLLSRAVTILYKDMELLADSLSMAALSQEADFDDGWELTKAPWVKHSTQGRFSNFNILDLMMQTSGSYASDPRDKVFGLLGLVHEGSLQSGLRPDYSVSRLHVLIGVAAHCLLNLGLLEILCAASGGAHRPSWMPDWTIWALETSSLGAFTDAVSSWRYSSESTGSWSARSFRDWQNDLGGIDDDIYELSTTPGHWNRRLYVDSALPLVRDTLPWDLDATVDRSTAALSINLTHLTTLSLDRFSLSSLFRLGSLRAFMLRPRTLDGRSRPKLLLVSPKNLTHLVKTEDQIFVLEKADGPPLVLILRPVENQSQSRNDISNGGGGHKRVTTFTFVAHCQHIFFGFPKKLSPSFRAKSFPATRSLPLCEAQYSLNEVLSGVSSLLTAESCVSATDMNLRASSNINEEEQSIIFPGVKTYSESLRVLQGLLNESRATQPDFPTSYMNNTQSIFSKWLDGDYLFLLVAEENMEELGFVVRPRPKDAATILPRSRWDVFEYWTWKYSGDDRWDYWSMQLMDGRKLNMGRVVQFRTSIHDLRHYARGLREYRALVQLSPAYWATGETEEMQILRLAQKATSEGRSHFEPFTACPQWPIELVNEFRITGSTYRVDIY</sequence>
<dbReference type="InterPro" id="IPR052895">
    <property type="entry name" value="HetReg/Transcr_Mod"/>
</dbReference>
<reference evidence="3" key="1">
    <citation type="journal article" date="2023" name="Mol. Phylogenet. Evol.">
        <title>Genome-scale phylogeny and comparative genomics of the fungal order Sordariales.</title>
        <authorList>
            <person name="Hensen N."/>
            <person name="Bonometti L."/>
            <person name="Westerberg I."/>
            <person name="Brannstrom I.O."/>
            <person name="Guillou S."/>
            <person name="Cros-Aarteil S."/>
            <person name="Calhoun S."/>
            <person name="Haridas S."/>
            <person name="Kuo A."/>
            <person name="Mondo S."/>
            <person name="Pangilinan J."/>
            <person name="Riley R."/>
            <person name="LaButti K."/>
            <person name="Andreopoulos B."/>
            <person name="Lipzen A."/>
            <person name="Chen C."/>
            <person name="Yan M."/>
            <person name="Daum C."/>
            <person name="Ng V."/>
            <person name="Clum A."/>
            <person name="Steindorff A."/>
            <person name="Ohm R.A."/>
            <person name="Martin F."/>
            <person name="Silar P."/>
            <person name="Natvig D.O."/>
            <person name="Lalanne C."/>
            <person name="Gautier V."/>
            <person name="Ament-Velasquez S.L."/>
            <person name="Kruys A."/>
            <person name="Hutchinson M.I."/>
            <person name="Powell A.J."/>
            <person name="Barry K."/>
            <person name="Miller A.N."/>
            <person name="Grigoriev I.V."/>
            <person name="Debuchy R."/>
            <person name="Gladieux P."/>
            <person name="Hiltunen Thoren M."/>
            <person name="Johannesson H."/>
        </authorList>
    </citation>
    <scope>NUCLEOTIDE SEQUENCE</scope>
    <source>
        <strain evidence="3">PSN309</strain>
    </source>
</reference>
<name>A0AAN6WXE9_9PEZI</name>
<proteinExistence type="predicted"/>
<dbReference type="EMBL" id="MU864395">
    <property type="protein sequence ID" value="KAK4187902.1"/>
    <property type="molecule type" value="Genomic_DNA"/>
</dbReference>
<feature type="region of interest" description="Disordered" evidence="1">
    <location>
        <begin position="108"/>
        <end position="127"/>
    </location>
</feature>
<dbReference type="PANTHER" id="PTHR24148">
    <property type="entry name" value="ANKYRIN REPEAT DOMAIN-CONTAINING PROTEIN 39 HOMOLOG-RELATED"/>
    <property type="match status" value="1"/>
</dbReference>
<organism evidence="3 4">
    <name type="scientific">Podospora australis</name>
    <dbReference type="NCBI Taxonomy" id="1536484"/>
    <lineage>
        <taxon>Eukaryota</taxon>
        <taxon>Fungi</taxon>
        <taxon>Dikarya</taxon>
        <taxon>Ascomycota</taxon>
        <taxon>Pezizomycotina</taxon>
        <taxon>Sordariomycetes</taxon>
        <taxon>Sordariomycetidae</taxon>
        <taxon>Sordariales</taxon>
        <taxon>Podosporaceae</taxon>
        <taxon>Podospora</taxon>
    </lineage>
</organism>
<keyword evidence="4" id="KW-1185">Reference proteome</keyword>
<accession>A0AAN6WXE9</accession>
<evidence type="ECO:0000313" key="3">
    <source>
        <dbReference type="EMBL" id="KAK4187902.1"/>
    </source>
</evidence>
<dbReference type="Proteomes" id="UP001302126">
    <property type="component" value="Unassembled WGS sequence"/>
</dbReference>
<comment type="caution">
    <text evidence="3">The sequence shown here is derived from an EMBL/GenBank/DDBJ whole genome shotgun (WGS) entry which is preliminary data.</text>
</comment>
<gene>
    <name evidence="3" type="ORF">QBC35DRAFT_217216</name>
</gene>
<dbReference type="Pfam" id="PF06985">
    <property type="entry name" value="HET"/>
    <property type="match status" value="1"/>
</dbReference>
<evidence type="ECO:0000256" key="1">
    <source>
        <dbReference type="SAM" id="MobiDB-lite"/>
    </source>
</evidence>
<dbReference type="InterPro" id="IPR010730">
    <property type="entry name" value="HET"/>
</dbReference>
<reference evidence="3" key="2">
    <citation type="submission" date="2023-05" db="EMBL/GenBank/DDBJ databases">
        <authorList>
            <consortium name="Lawrence Berkeley National Laboratory"/>
            <person name="Steindorff A."/>
            <person name="Hensen N."/>
            <person name="Bonometti L."/>
            <person name="Westerberg I."/>
            <person name="Brannstrom I.O."/>
            <person name="Guillou S."/>
            <person name="Cros-Aarteil S."/>
            <person name="Calhoun S."/>
            <person name="Haridas S."/>
            <person name="Kuo A."/>
            <person name="Mondo S."/>
            <person name="Pangilinan J."/>
            <person name="Riley R."/>
            <person name="Labutti K."/>
            <person name="Andreopoulos B."/>
            <person name="Lipzen A."/>
            <person name="Chen C."/>
            <person name="Yanf M."/>
            <person name="Daum C."/>
            <person name="Ng V."/>
            <person name="Clum A."/>
            <person name="Ohm R."/>
            <person name="Martin F."/>
            <person name="Silar P."/>
            <person name="Natvig D."/>
            <person name="Lalanne C."/>
            <person name="Gautier V."/>
            <person name="Ament-Velasquez S.L."/>
            <person name="Kruys A."/>
            <person name="Hutchinson M.I."/>
            <person name="Powell A.J."/>
            <person name="Barry K."/>
            <person name="Miller A.N."/>
            <person name="Grigoriev I.V."/>
            <person name="Debuchy R."/>
            <person name="Gladieux P."/>
            <person name="Thoren M.H."/>
            <person name="Johannesson H."/>
        </authorList>
    </citation>
    <scope>NUCLEOTIDE SEQUENCE</scope>
    <source>
        <strain evidence="3">PSN309</strain>
    </source>
</reference>
<dbReference type="AlphaFoldDB" id="A0AAN6WXE9"/>
<feature type="domain" description="Heterokaryon incompatibility" evidence="2">
    <location>
        <begin position="214"/>
        <end position="361"/>
    </location>
</feature>